<organism evidence="2 3">
    <name type="scientific">Cupriavidus necator</name>
    <name type="common">Alcaligenes eutrophus</name>
    <name type="synonym">Ralstonia eutropha</name>
    <dbReference type="NCBI Taxonomy" id="106590"/>
    <lineage>
        <taxon>Bacteria</taxon>
        <taxon>Pseudomonadati</taxon>
        <taxon>Pseudomonadota</taxon>
        <taxon>Betaproteobacteria</taxon>
        <taxon>Burkholderiales</taxon>
        <taxon>Burkholderiaceae</taxon>
        <taxon>Cupriavidus</taxon>
    </lineage>
</organism>
<evidence type="ECO:0000313" key="3">
    <source>
        <dbReference type="Proteomes" id="UP000189627"/>
    </source>
</evidence>
<evidence type="ECO:0000259" key="1">
    <source>
        <dbReference type="Pfam" id="PF01494"/>
    </source>
</evidence>
<dbReference type="InterPro" id="IPR002938">
    <property type="entry name" value="FAD-bd"/>
</dbReference>
<dbReference type="KEGG" id="cuh:BJN34_01765"/>
<dbReference type="Proteomes" id="UP000189627">
    <property type="component" value="Chromosome 1"/>
</dbReference>
<name>A0A1U9UJJ8_CUPNE</name>
<dbReference type="AlphaFoldDB" id="A0A1U9UJJ8"/>
<dbReference type="SUPFAM" id="SSF51905">
    <property type="entry name" value="FAD/NAD(P)-binding domain"/>
    <property type="match status" value="1"/>
</dbReference>
<dbReference type="OrthoDB" id="417034at2"/>
<reference evidence="3" key="1">
    <citation type="submission" date="2017-02" db="EMBL/GenBank/DDBJ databases">
        <title>Complete genome sequence of Cupriavidus necator strain NH9, a 3-chlorobenzoate degrader.</title>
        <authorList>
            <person name="Moriuchi R."/>
            <person name="Dohra H."/>
            <person name="Ogawa N."/>
        </authorList>
    </citation>
    <scope>NUCLEOTIDE SEQUENCE [LARGE SCALE GENOMIC DNA]</scope>
    <source>
        <strain evidence="3">NH9</strain>
    </source>
</reference>
<feature type="domain" description="FAD-binding" evidence="1">
    <location>
        <begin position="6"/>
        <end position="322"/>
    </location>
</feature>
<dbReference type="RefSeq" id="WP_078195071.1">
    <property type="nucleotide sequence ID" value="NZ_CP017757.2"/>
</dbReference>
<dbReference type="Gene3D" id="3.50.50.60">
    <property type="entry name" value="FAD/NAD(P)-binding domain"/>
    <property type="match status" value="1"/>
</dbReference>
<dbReference type="Pfam" id="PF01494">
    <property type="entry name" value="FAD_binding_3"/>
    <property type="match status" value="1"/>
</dbReference>
<dbReference type="PRINTS" id="PR00420">
    <property type="entry name" value="RNGMNOXGNASE"/>
</dbReference>
<accession>A0A1U9UJJ8</accession>
<protein>
    <submittedName>
        <fullName evidence="2">FAD-binding protein</fullName>
    </submittedName>
</protein>
<sequence>MPSFDYDIVIAGASFAGAACALAAARAGLRVLVLERKTDPGDKLHTTGILVKEAIEQTWLGRAPAECVHRVEQVRLYSPRLRSIDLSAPGYYFHTTDTPRLMRWLAAELVRHRVELRLGQAFVDAVPRNGGWHVTGVGNTRYLVGADGAKSRVAQCAGLGRVQNFLYGVEYEFPGLALPEPGALHCFITRRFAPGYIGWIAQNPTGVQAGLALRYLPRHGRAPDLDGLLAHVRERAGLPQLVQPTATRAGLIPCGGPVFPLARDGVILTGDAAGIVSPVTAGGIHYAFVHGESVGQAVAAHLLRGGAAPEVVATASAPRFRAKRALRWMFDRFQCDWPFDLMLYSPPLRSAAEQIYFHKRRGEDPAPPARTATSV</sequence>
<dbReference type="EMBL" id="CP017757">
    <property type="protein sequence ID" value="AQV92617.1"/>
    <property type="molecule type" value="Genomic_DNA"/>
</dbReference>
<proteinExistence type="predicted"/>
<evidence type="ECO:0000313" key="2">
    <source>
        <dbReference type="EMBL" id="AQV92617.1"/>
    </source>
</evidence>
<dbReference type="GO" id="GO:0071949">
    <property type="term" value="F:FAD binding"/>
    <property type="evidence" value="ECO:0007669"/>
    <property type="project" value="InterPro"/>
</dbReference>
<gene>
    <name evidence="2" type="ORF">BJN34_01765</name>
</gene>
<dbReference type="InterPro" id="IPR050407">
    <property type="entry name" value="Geranylgeranyl_reductase"/>
</dbReference>
<dbReference type="InterPro" id="IPR036188">
    <property type="entry name" value="FAD/NAD-bd_sf"/>
</dbReference>
<dbReference type="PANTHER" id="PTHR42685:SF18">
    <property type="entry name" value="DIGERANYLGERANYLGLYCEROPHOSPHOLIPID REDUCTASE"/>
    <property type="match status" value="1"/>
</dbReference>
<dbReference type="PANTHER" id="PTHR42685">
    <property type="entry name" value="GERANYLGERANYL DIPHOSPHATE REDUCTASE"/>
    <property type="match status" value="1"/>
</dbReference>